<feature type="non-terminal residue" evidence="2">
    <location>
        <position position="1"/>
    </location>
</feature>
<proteinExistence type="predicted"/>
<feature type="region of interest" description="Disordered" evidence="1">
    <location>
        <begin position="1"/>
        <end position="29"/>
    </location>
</feature>
<evidence type="ECO:0000256" key="1">
    <source>
        <dbReference type="SAM" id="MobiDB-lite"/>
    </source>
</evidence>
<feature type="compositionally biased region" description="Basic residues" evidence="1">
    <location>
        <begin position="286"/>
        <end position="304"/>
    </location>
</feature>
<reference evidence="2" key="1">
    <citation type="submission" date="2020-02" db="EMBL/GenBank/DDBJ databases">
        <authorList>
            <person name="Meier V. D."/>
        </authorList>
    </citation>
    <scope>NUCLEOTIDE SEQUENCE</scope>
    <source>
        <strain evidence="2">AVDCRST_MAG32</strain>
    </source>
</reference>
<feature type="compositionally biased region" description="Basic and acidic residues" evidence="1">
    <location>
        <begin position="225"/>
        <end position="242"/>
    </location>
</feature>
<sequence>ARPLPRSVAGQHEGAAGHPGRGGARVERAGRLRAHRVGLRLPLPLAHPGVRLRQRLPVEVVRVGPPAADRSGAHPAHPLPALRAGALPLPGRGRGRGRGQHALARAALDDVVPRRPAHVAARHPDPAAALALPAALRGRQPRRRAVEHRRAHAAPVPRPAAVLRPGPAPRAPPPRTSRRRLGPPGGGAGAADHGRDGGLHRRVGPHRDLLVRRGLRGRRDRPRHRVPDPPDRDGAGRPRDLLRAGPGPPAIPRLVHGHGRGDDGRLPLPRVLHQVGEALRLARVGGRARRHRLRHHHARRRRPGRGPGLPARTARAAAADDPAADAPAAAGRARSRL</sequence>
<feature type="compositionally biased region" description="Pro residues" evidence="1">
    <location>
        <begin position="166"/>
        <end position="175"/>
    </location>
</feature>
<dbReference type="AlphaFoldDB" id="A0A6J4N7P1"/>
<evidence type="ECO:0000313" key="2">
    <source>
        <dbReference type="EMBL" id="CAA9380024.1"/>
    </source>
</evidence>
<name>A0A6J4N7P1_9ACTN</name>
<feature type="region of interest" description="Disordered" evidence="1">
    <location>
        <begin position="285"/>
        <end position="337"/>
    </location>
</feature>
<feature type="compositionally biased region" description="Low complexity" evidence="1">
    <location>
        <begin position="153"/>
        <end position="165"/>
    </location>
</feature>
<feature type="compositionally biased region" description="Basic and acidic residues" evidence="1">
    <location>
        <begin position="192"/>
        <end position="211"/>
    </location>
</feature>
<accession>A0A6J4N7P1</accession>
<feature type="compositionally biased region" description="Basic residues" evidence="1">
    <location>
        <begin position="213"/>
        <end position="224"/>
    </location>
</feature>
<protein>
    <submittedName>
        <fullName evidence="2">Putative membrane protein</fullName>
    </submittedName>
</protein>
<organism evidence="2">
    <name type="scientific">uncultured Nocardioides sp</name>
    <dbReference type="NCBI Taxonomy" id="198441"/>
    <lineage>
        <taxon>Bacteria</taxon>
        <taxon>Bacillati</taxon>
        <taxon>Actinomycetota</taxon>
        <taxon>Actinomycetes</taxon>
        <taxon>Propionibacteriales</taxon>
        <taxon>Nocardioidaceae</taxon>
        <taxon>Nocardioides</taxon>
        <taxon>environmental samples</taxon>
    </lineage>
</organism>
<feature type="region of interest" description="Disordered" evidence="1">
    <location>
        <begin position="116"/>
        <end position="268"/>
    </location>
</feature>
<dbReference type="EMBL" id="CADCUM010000070">
    <property type="protein sequence ID" value="CAA9380024.1"/>
    <property type="molecule type" value="Genomic_DNA"/>
</dbReference>
<feature type="compositionally biased region" description="Basic residues" evidence="1">
    <location>
        <begin position="139"/>
        <end position="152"/>
    </location>
</feature>
<feature type="compositionally biased region" description="Low complexity" evidence="1">
    <location>
        <begin position="126"/>
        <end position="138"/>
    </location>
</feature>
<feature type="compositionally biased region" description="Low complexity" evidence="1">
    <location>
        <begin position="308"/>
        <end position="337"/>
    </location>
</feature>
<feature type="non-terminal residue" evidence="2">
    <location>
        <position position="337"/>
    </location>
</feature>
<gene>
    <name evidence="2" type="ORF">AVDCRST_MAG32-1482</name>
</gene>